<dbReference type="EMBL" id="JABBVZ010000004">
    <property type="protein sequence ID" value="NMP21136.1"/>
    <property type="molecule type" value="Genomic_DNA"/>
</dbReference>
<dbReference type="Proteomes" id="UP000533476">
    <property type="component" value="Unassembled WGS sequence"/>
</dbReference>
<dbReference type="PROSITE" id="PS00893">
    <property type="entry name" value="NUDIX_BOX"/>
    <property type="match status" value="1"/>
</dbReference>
<comment type="similarity">
    <text evidence="3">Belongs to the Nudix hydrolase family.</text>
</comment>
<feature type="domain" description="Nudix hydrolase" evidence="4">
    <location>
        <begin position="37"/>
        <end position="165"/>
    </location>
</feature>
<evidence type="ECO:0000313" key="5">
    <source>
        <dbReference type="EMBL" id="NMP21136.1"/>
    </source>
</evidence>
<gene>
    <name evidence="5" type="ORF">HIJ39_02025</name>
</gene>
<comment type="cofactor">
    <cofactor evidence="1">
        <name>Mg(2+)</name>
        <dbReference type="ChEBI" id="CHEBI:18420"/>
    </cofactor>
</comment>
<evidence type="ECO:0000256" key="2">
    <source>
        <dbReference type="ARBA" id="ARBA00022801"/>
    </source>
</evidence>
<evidence type="ECO:0000256" key="1">
    <source>
        <dbReference type="ARBA" id="ARBA00001946"/>
    </source>
</evidence>
<dbReference type="Gene3D" id="3.90.79.10">
    <property type="entry name" value="Nucleoside Triphosphate Pyrophosphohydrolase"/>
    <property type="match status" value="1"/>
</dbReference>
<accession>A0A7Y0Q1S1</accession>
<dbReference type="SUPFAM" id="SSF55811">
    <property type="entry name" value="Nudix"/>
    <property type="match status" value="1"/>
</dbReference>
<dbReference type="GO" id="GO:0006753">
    <property type="term" value="P:nucleoside phosphate metabolic process"/>
    <property type="evidence" value="ECO:0007669"/>
    <property type="project" value="TreeGrafter"/>
</dbReference>
<dbReference type="PRINTS" id="PR00502">
    <property type="entry name" value="NUDIXFAMILY"/>
</dbReference>
<dbReference type="PANTHER" id="PTHR11839:SF18">
    <property type="entry name" value="NUDIX HYDROLASE DOMAIN-CONTAINING PROTEIN"/>
    <property type="match status" value="1"/>
</dbReference>
<dbReference type="GO" id="GO:0016462">
    <property type="term" value="F:pyrophosphatase activity"/>
    <property type="evidence" value="ECO:0007669"/>
    <property type="project" value="UniProtKB-ARBA"/>
</dbReference>
<dbReference type="AlphaFoldDB" id="A0A7Y0Q1S1"/>
<protein>
    <submittedName>
        <fullName evidence="5">NUDIX hydrolase</fullName>
    </submittedName>
</protein>
<proteinExistence type="inferred from homology"/>
<reference evidence="5 6" key="1">
    <citation type="submission" date="2020-04" db="EMBL/GenBank/DDBJ databases">
        <authorList>
            <person name="Zhang R."/>
            <person name="Schippers A."/>
        </authorList>
    </citation>
    <scope>NUCLEOTIDE SEQUENCE [LARGE SCALE GENOMIC DNA]</scope>
    <source>
        <strain evidence="5 6">DSM 109850</strain>
    </source>
</reference>
<evidence type="ECO:0000313" key="6">
    <source>
        <dbReference type="Proteomes" id="UP000533476"/>
    </source>
</evidence>
<dbReference type="PROSITE" id="PS51462">
    <property type="entry name" value="NUDIX"/>
    <property type="match status" value="1"/>
</dbReference>
<keyword evidence="2 3" id="KW-0378">Hydrolase</keyword>
<dbReference type="GO" id="GO:0005829">
    <property type="term" value="C:cytosol"/>
    <property type="evidence" value="ECO:0007669"/>
    <property type="project" value="TreeGrafter"/>
</dbReference>
<dbReference type="GO" id="GO:0019693">
    <property type="term" value="P:ribose phosphate metabolic process"/>
    <property type="evidence" value="ECO:0007669"/>
    <property type="project" value="TreeGrafter"/>
</dbReference>
<sequence length="177" mass="19438">METPRGDSTRVFEGRVLSVRVDPVLAKSGPTTREVVERPEAVAIVAETPQGELVVVRQFRWAVGKTLWELPAGLVDAGEEPLAAAQRELAEETGWTAQHWQPVCAYFPSPGYSTERIHLFYASGLTPGEAHGDPDEEISVALWDLNRVRQGLSDGSVENGILWLGCLWWLSRSSLSG</sequence>
<dbReference type="InterPro" id="IPR000086">
    <property type="entry name" value="NUDIX_hydrolase_dom"/>
</dbReference>
<keyword evidence="6" id="KW-1185">Reference proteome</keyword>
<dbReference type="InterPro" id="IPR015797">
    <property type="entry name" value="NUDIX_hydrolase-like_dom_sf"/>
</dbReference>
<organism evidence="5 6">
    <name type="scientific">Sulfobacillus harzensis</name>
    <dbReference type="NCBI Taxonomy" id="2729629"/>
    <lineage>
        <taxon>Bacteria</taxon>
        <taxon>Bacillati</taxon>
        <taxon>Bacillota</taxon>
        <taxon>Clostridia</taxon>
        <taxon>Eubacteriales</taxon>
        <taxon>Clostridiales Family XVII. Incertae Sedis</taxon>
        <taxon>Sulfobacillus</taxon>
    </lineage>
</organism>
<evidence type="ECO:0000259" key="4">
    <source>
        <dbReference type="PROSITE" id="PS51462"/>
    </source>
</evidence>
<comment type="caution">
    <text evidence="5">The sequence shown here is derived from an EMBL/GenBank/DDBJ whole genome shotgun (WGS) entry which is preliminary data.</text>
</comment>
<name>A0A7Y0Q1S1_9FIRM</name>
<dbReference type="InterPro" id="IPR020084">
    <property type="entry name" value="NUDIX_hydrolase_CS"/>
</dbReference>
<evidence type="ECO:0000256" key="3">
    <source>
        <dbReference type="RuleBase" id="RU003476"/>
    </source>
</evidence>
<dbReference type="RefSeq" id="WP_169096169.1">
    <property type="nucleotide sequence ID" value="NZ_JABBVZ010000004.1"/>
</dbReference>
<dbReference type="PANTHER" id="PTHR11839">
    <property type="entry name" value="UDP/ADP-SUGAR PYROPHOSPHATASE"/>
    <property type="match status" value="1"/>
</dbReference>
<dbReference type="Pfam" id="PF00293">
    <property type="entry name" value="NUDIX"/>
    <property type="match status" value="1"/>
</dbReference>
<dbReference type="CDD" id="cd03424">
    <property type="entry name" value="NUDIX_ADPRase_Nudt5_UGPPase_Nudt14"/>
    <property type="match status" value="1"/>
</dbReference>
<dbReference type="InterPro" id="IPR020476">
    <property type="entry name" value="Nudix_hydrolase"/>
</dbReference>